<reference evidence="1" key="1">
    <citation type="submission" date="2021-08" db="EMBL/GenBank/DDBJ databases">
        <title>The first chromosome-level gecko genome reveals the dynamic sex chromosomes of Neotropical dwarf geckos (Sphaerodactylidae: Sphaerodactylus).</title>
        <authorList>
            <person name="Pinto B.J."/>
            <person name="Keating S.E."/>
            <person name="Gamble T."/>
        </authorList>
    </citation>
    <scope>NUCLEOTIDE SEQUENCE</scope>
    <source>
        <strain evidence="1">TG3544</strain>
    </source>
</reference>
<accession>A0ACB8G4J7</accession>
<protein>
    <submittedName>
        <fullName evidence="1">Uncharacterized protein</fullName>
    </submittedName>
</protein>
<gene>
    <name evidence="1" type="ORF">K3G42_029137</name>
</gene>
<proteinExistence type="predicted"/>
<evidence type="ECO:0000313" key="2">
    <source>
        <dbReference type="Proteomes" id="UP000827872"/>
    </source>
</evidence>
<dbReference type="Proteomes" id="UP000827872">
    <property type="component" value="Linkage Group LG02"/>
</dbReference>
<sequence length="99" mass="10885">MPDYGVLVQSLMALLYQSSREAGIRNCVGTASNSTGTRHVIPVYFYVIMAPSTGGATFHIVVWKQLKKRRMCPSIPRFSKQCKSLSCIPLQGLLGGDHI</sequence>
<comment type="caution">
    <text evidence="1">The sequence shown here is derived from an EMBL/GenBank/DDBJ whole genome shotgun (WGS) entry which is preliminary data.</text>
</comment>
<organism evidence="1 2">
    <name type="scientific">Sphaerodactylus townsendi</name>
    <dbReference type="NCBI Taxonomy" id="933632"/>
    <lineage>
        <taxon>Eukaryota</taxon>
        <taxon>Metazoa</taxon>
        <taxon>Chordata</taxon>
        <taxon>Craniata</taxon>
        <taxon>Vertebrata</taxon>
        <taxon>Euteleostomi</taxon>
        <taxon>Lepidosauria</taxon>
        <taxon>Squamata</taxon>
        <taxon>Bifurcata</taxon>
        <taxon>Gekkota</taxon>
        <taxon>Sphaerodactylidae</taxon>
        <taxon>Sphaerodactylus</taxon>
    </lineage>
</organism>
<name>A0ACB8G4J7_9SAUR</name>
<dbReference type="EMBL" id="CM037615">
    <property type="protein sequence ID" value="KAH8014435.1"/>
    <property type="molecule type" value="Genomic_DNA"/>
</dbReference>
<keyword evidence="2" id="KW-1185">Reference proteome</keyword>
<evidence type="ECO:0000313" key="1">
    <source>
        <dbReference type="EMBL" id="KAH8014435.1"/>
    </source>
</evidence>